<name>A0AAT9FKB8_9BACT</name>
<dbReference type="AlphaFoldDB" id="A0AAT9FKB8"/>
<feature type="transmembrane region" description="Helical" evidence="1">
    <location>
        <begin position="46"/>
        <end position="69"/>
    </location>
</feature>
<keyword evidence="1" id="KW-0472">Membrane</keyword>
<sequence length="92" mass="10734">MKWNFLIIAILSVVQGSLLAWNEWLQWRDFESMKTSPDGTTYLTKVSYVGSWPTMVALIISLVITSFCLRQFFRLNSIMPIHGRKLRILTRP</sequence>
<reference evidence="2" key="1">
    <citation type="submission" date="2024-07" db="EMBL/GenBank/DDBJ databases">
        <title>Complete genome sequence of Verrucomicrobiaceae bacterium NT6N.</title>
        <authorList>
            <person name="Huang C."/>
            <person name="Takami H."/>
            <person name="Hamasaki K."/>
        </authorList>
    </citation>
    <scope>NUCLEOTIDE SEQUENCE</scope>
    <source>
        <strain evidence="2">NT6N</strain>
    </source>
</reference>
<keyword evidence="1" id="KW-1133">Transmembrane helix</keyword>
<evidence type="ECO:0000313" key="2">
    <source>
        <dbReference type="EMBL" id="BDS06426.1"/>
    </source>
</evidence>
<dbReference type="EMBL" id="AP026866">
    <property type="protein sequence ID" value="BDS06426.1"/>
    <property type="molecule type" value="Genomic_DNA"/>
</dbReference>
<dbReference type="KEGG" id="osu:NT6N_14660"/>
<protein>
    <submittedName>
        <fullName evidence="2">Uncharacterized protein</fullName>
    </submittedName>
</protein>
<evidence type="ECO:0000256" key="1">
    <source>
        <dbReference type="SAM" id="Phobius"/>
    </source>
</evidence>
<accession>A0AAT9FKB8</accession>
<organism evidence="2">
    <name type="scientific">Oceaniferula spumae</name>
    <dbReference type="NCBI Taxonomy" id="2979115"/>
    <lineage>
        <taxon>Bacteria</taxon>
        <taxon>Pseudomonadati</taxon>
        <taxon>Verrucomicrobiota</taxon>
        <taxon>Verrucomicrobiia</taxon>
        <taxon>Verrucomicrobiales</taxon>
        <taxon>Verrucomicrobiaceae</taxon>
        <taxon>Oceaniferula</taxon>
    </lineage>
</organism>
<keyword evidence="1" id="KW-0812">Transmembrane</keyword>
<gene>
    <name evidence="2" type="ORF">NT6N_14660</name>
</gene>
<proteinExistence type="predicted"/>